<dbReference type="EMBL" id="AVPL01000008">
    <property type="protein sequence ID" value="KGN42154.1"/>
    <property type="molecule type" value="Genomic_DNA"/>
</dbReference>
<proteinExistence type="predicted"/>
<evidence type="ECO:0000256" key="1">
    <source>
        <dbReference type="ARBA" id="ARBA00022448"/>
    </source>
</evidence>
<dbReference type="AlphaFoldDB" id="A0A0A0JZJ0"/>
<dbReference type="SMART" id="SM00382">
    <property type="entry name" value="AAA"/>
    <property type="match status" value="1"/>
</dbReference>
<dbReference type="InterPro" id="IPR050153">
    <property type="entry name" value="Metal_Ion_Import_ABC"/>
</dbReference>
<evidence type="ECO:0000256" key="4">
    <source>
        <dbReference type="SAM" id="MobiDB-lite"/>
    </source>
</evidence>
<evidence type="ECO:0000256" key="3">
    <source>
        <dbReference type="ARBA" id="ARBA00022840"/>
    </source>
</evidence>
<keyword evidence="7" id="KW-1185">Reference proteome</keyword>
<name>A0A0A0JZJ0_9MICO</name>
<dbReference type="SUPFAM" id="SSF52540">
    <property type="entry name" value="P-loop containing nucleoside triphosphate hydrolases"/>
    <property type="match status" value="1"/>
</dbReference>
<dbReference type="InterPro" id="IPR003593">
    <property type="entry name" value="AAA+_ATPase"/>
</dbReference>
<feature type="domain" description="ABC transporter" evidence="5">
    <location>
        <begin position="9"/>
        <end position="243"/>
    </location>
</feature>
<dbReference type="eggNOG" id="COG1121">
    <property type="taxonomic scope" value="Bacteria"/>
</dbReference>
<dbReference type="InterPro" id="IPR027417">
    <property type="entry name" value="P-loop_NTPase"/>
</dbReference>
<reference evidence="6 7" key="1">
    <citation type="submission" date="2013-08" db="EMBL/GenBank/DDBJ databases">
        <title>The genome sequence of Knoellia aerolata.</title>
        <authorList>
            <person name="Zhu W."/>
            <person name="Wang G."/>
        </authorList>
    </citation>
    <scope>NUCLEOTIDE SEQUENCE [LARGE SCALE GENOMIC DNA]</scope>
    <source>
        <strain evidence="6 7">DSM 18566</strain>
    </source>
</reference>
<dbReference type="InterPro" id="IPR017871">
    <property type="entry name" value="ABC_transporter-like_CS"/>
</dbReference>
<dbReference type="GO" id="GO:0016887">
    <property type="term" value="F:ATP hydrolysis activity"/>
    <property type="evidence" value="ECO:0007669"/>
    <property type="project" value="InterPro"/>
</dbReference>
<keyword evidence="1" id="KW-0813">Transport</keyword>
<dbReference type="InterPro" id="IPR003439">
    <property type="entry name" value="ABC_transporter-like_ATP-bd"/>
</dbReference>
<dbReference type="Proteomes" id="UP000030013">
    <property type="component" value="Unassembled WGS sequence"/>
</dbReference>
<feature type="region of interest" description="Disordered" evidence="4">
    <location>
        <begin position="232"/>
        <end position="275"/>
    </location>
</feature>
<dbReference type="PROSITE" id="PS50893">
    <property type="entry name" value="ABC_TRANSPORTER_2"/>
    <property type="match status" value="1"/>
</dbReference>
<sequence length="275" mass="29244">MSVTDTPLISLRAASFGYADRRVVDGVSLSQGRGEVIALLGPNGSGKTTLVKGLLGLSDHLGGEVLLFGTPLARFRDRPRIGYVPQRHSLSASVRATVREVVEVGRLTRRPWWRPAGTADATAVDEALDAVGLRDREREDVSALSGGQQRRVLIARALAARPDLLVMDEPTAGVDAANQRILADVLSALAARGTSMLIVTHELAALHEVVTRIVCMDGGHVDYDGTPRDYLATHRGHEVGDGHHHHDAPDGPGARTPGMAAIAGDPLPPREVHHG</sequence>
<comment type="caution">
    <text evidence="6">The sequence shown here is derived from an EMBL/GenBank/DDBJ whole genome shotgun (WGS) entry which is preliminary data.</text>
</comment>
<gene>
    <name evidence="6" type="ORF">N801_02795</name>
</gene>
<protein>
    <submittedName>
        <fullName evidence="6">Zinc ABC transporter ATPase</fullName>
    </submittedName>
</protein>
<evidence type="ECO:0000259" key="5">
    <source>
        <dbReference type="PROSITE" id="PS50893"/>
    </source>
</evidence>
<keyword evidence="3" id="KW-0067">ATP-binding</keyword>
<dbReference type="STRING" id="1385519.N801_02795"/>
<feature type="compositionally biased region" description="Basic and acidic residues" evidence="4">
    <location>
        <begin position="232"/>
        <end position="249"/>
    </location>
</feature>
<evidence type="ECO:0000313" key="7">
    <source>
        <dbReference type="Proteomes" id="UP000030013"/>
    </source>
</evidence>
<evidence type="ECO:0000256" key="2">
    <source>
        <dbReference type="ARBA" id="ARBA00022741"/>
    </source>
</evidence>
<dbReference type="Gene3D" id="3.40.50.300">
    <property type="entry name" value="P-loop containing nucleotide triphosphate hydrolases"/>
    <property type="match status" value="1"/>
</dbReference>
<dbReference type="Pfam" id="PF00005">
    <property type="entry name" value="ABC_tran"/>
    <property type="match status" value="1"/>
</dbReference>
<dbReference type="PANTHER" id="PTHR42734">
    <property type="entry name" value="METAL TRANSPORT SYSTEM ATP-BINDING PROTEIN TM_0124-RELATED"/>
    <property type="match status" value="1"/>
</dbReference>
<dbReference type="PROSITE" id="PS00211">
    <property type="entry name" value="ABC_TRANSPORTER_1"/>
    <property type="match status" value="1"/>
</dbReference>
<keyword evidence="2" id="KW-0547">Nucleotide-binding</keyword>
<organism evidence="6 7">
    <name type="scientific">Knoellia aerolata DSM 18566</name>
    <dbReference type="NCBI Taxonomy" id="1385519"/>
    <lineage>
        <taxon>Bacteria</taxon>
        <taxon>Bacillati</taxon>
        <taxon>Actinomycetota</taxon>
        <taxon>Actinomycetes</taxon>
        <taxon>Micrococcales</taxon>
        <taxon>Intrasporangiaceae</taxon>
        <taxon>Knoellia</taxon>
    </lineage>
</organism>
<accession>A0A0A0JZJ0</accession>
<evidence type="ECO:0000313" key="6">
    <source>
        <dbReference type="EMBL" id="KGN42154.1"/>
    </source>
</evidence>
<dbReference type="GO" id="GO:0005524">
    <property type="term" value="F:ATP binding"/>
    <property type="evidence" value="ECO:0007669"/>
    <property type="project" value="UniProtKB-KW"/>
</dbReference>